<organism evidence="1 2">
    <name type="scientific">Mycolicibacterium thermoresistibile (strain ATCC 19527 / DSM 44167 / CIP 105390 / JCM 6362 / NCTC 10409 / 316)</name>
    <name type="common">Mycobacterium thermoresistibile</name>
    <dbReference type="NCBI Taxonomy" id="1078020"/>
    <lineage>
        <taxon>Bacteria</taxon>
        <taxon>Bacillati</taxon>
        <taxon>Actinomycetota</taxon>
        <taxon>Actinomycetes</taxon>
        <taxon>Mycobacteriales</taxon>
        <taxon>Mycobacteriaceae</taxon>
        <taxon>Mycolicibacterium</taxon>
    </lineage>
</organism>
<evidence type="ECO:0000313" key="2">
    <source>
        <dbReference type="Proteomes" id="UP000004915"/>
    </source>
</evidence>
<proteinExistence type="predicted"/>
<dbReference type="PATRIC" id="fig|1078020.3.peg.1523"/>
<evidence type="ECO:0000313" key="1">
    <source>
        <dbReference type="EMBL" id="EHI13058.1"/>
    </source>
</evidence>
<sequence>MLDSGQPAMLRDLTDFDWDEVHLFNEGASRDRVEQVVGAPVLKDKYWESSSSLLVFEKDGSIVNVLSITGDYLRADKPTWTSDVAVVPWGAGALRLQ</sequence>
<protein>
    <submittedName>
        <fullName evidence="1">Uncharacterized protein</fullName>
    </submittedName>
</protein>
<keyword evidence="2" id="KW-1185">Reference proteome</keyword>
<dbReference type="AlphaFoldDB" id="G7CEX9"/>
<comment type="caution">
    <text evidence="1">The sequence shown here is derived from an EMBL/GenBank/DDBJ whole genome shotgun (WGS) entry which is preliminary data.</text>
</comment>
<name>G7CEX9_MYCT3</name>
<reference evidence="1 2" key="1">
    <citation type="submission" date="2011-11" db="EMBL/GenBank/DDBJ databases">
        <authorList>
            <consortium name="Tuberculosis Structural Genomics Consortium"/>
            <person name="Ioerger T.R."/>
        </authorList>
    </citation>
    <scope>NUCLEOTIDE SEQUENCE [LARGE SCALE GENOMIC DNA]</scope>
    <source>
        <strain evidence="2">ATCC 19527 / DSM 44167 / CIP 105390 / JCM 6362 / NCTC 10409 / 316</strain>
    </source>
</reference>
<dbReference type="EMBL" id="AGVE01000042">
    <property type="protein sequence ID" value="EHI13058.1"/>
    <property type="molecule type" value="Genomic_DNA"/>
</dbReference>
<dbReference type="Proteomes" id="UP000004915">
    <property type="component" value="Unassembled WGS sequence"/>
</dbReference>
<accession>G7CEX9</accession>
<gene>
    <name evidence="1" type="ORF">KEK_07742</name>
</gene>
<dbReference type="eggNOG" id="ENOG5033GWI">
    <property type="taxonomic scope" value="Bacteria"/>
</dbReference>